<evidence type="ECO:0000256" key="3">
    <source>
        <dbReference type="ARBA" id="ARBA00022525"/>
    </source>
</evidence>
<dbReference type="AlphaFoldDB" id="A0AAV1J5B2"/>
<dbReference type="InterPro" id="IPR013818">
    <property type="entry name" value="Lipase"/>
</dbReference>
<dbReference type="Gene3D" id="3.40.50.1820">
    <property type="entry name" value="alpha/beta hydrolase"/>
    <property type="match status" value="1"/>
</dbReference>
<evidence type="ECO:0000313" key="7">
    <source>
        <dbReference type="Proteomes" id="UP001497472"/>
    </source>
</evidence>
<proteinExistence type="inferred from homology"/>
<evidence type="ECO:0000259" key="5">
    <source>
        <dbReference type="Pfam" id="PF00151"/>
    </source>
</evidence>
<dbReference type="GO" id="GO:0016042">
    <property type="term" value="P:lipid catabolic process"/>
    <property type="evidence" value="ECO:0007669"/>
    <property type="project" value="TreeGrafter"/>
</dbReference>
<dbReference type="SUPFAM" id="SSF53474">
    <property type="entry name" value="alpha/beta-Hydrolases"/>
    <property type="match status" value="1"/>
</dbReference>
<comment type="similarity">
    <text evidence="2 4">Belongs to the AB hydrolase superfamily. Lipase family.</text>
</comment>
<comment type="caution">
    <text evidence="6">The sequence shown here is derived from an EMBL/GenBank/DDBJ whole genome shotgun (WGS) entry which is preliminary data.</text>
</comment>
<sequence length="281" mass="31847">MEEVDEQFISVYRNERNYKYLLYTRGNPLTPQIIIHGVVKSLTNSHFKKNNEIVFLVHGWFGNADNEMNRMLTNAFLRKKELNIIVVDWSELATRNYLTAKRGVVTIGLQLGLFMSWLNYEFGISYEQIHLVGFSLGAHLVGNAGRASGGLVKRITGLDPAGPLWKRDNNRLNKNDARYVEVIHTNTALYGYSEPCGDADFYPNGGTSMPGCWFNVCSHSKGYEYMAASVLFNHLVARECPSLKDVEQNNCFGQFYPMGNSHMSKSRSGLFRVNTGNDFPF</sequence>
<dbReference type="Proteomes" id="UP001497472">
    <property type="component" value="Unassembled WGS sequence"/>
</dbReference>
<dbReference type="GO" id="GO:0005615">
    <property type="term" value="C:extracellular space"/>
    <property type="evidence" value="ECO:0007669"/>
    <property type="project" value="TreeGrafter"/>
</dbReference>
<evidence type="ECO:0000256" key="4">
    <source>
        <dbReference type="RuleBase" id="RU004262"/>
    </source>
</evidence>
<dbReference type="InterPro" id="IPR000734">
    <property type="entry name" value="TAG_lipase"/>
</dbReference>
<dbReference type="InterPro" id="IPR033906">
    <property type="entry name" value="Lipase_N"/>
</dbReference>
<evidence type="ECO:0000256" key="1">
    <source>
        <dbReference type="ARBA" id="ARBA00004613"/>
    </source>
</evidence>
<keyword evidence="3" id="KW-0964">Secreted</keyword>
<reference evidence="6 7" key="1">
    <citation type="submission" date="2023-11" db="EMBL/GenBank/DDBJ databases">
        <authorList>
            <person name="Okamura Y."/>
        </authorList>
    </citation>
    <scope>NUCLEOTIDE SEQUENCE [LARGE SCALE GENOMIC DNA]</scope>
</reference>
<protein>
    <recommendedName>
        <fullName evidence="5">Lipase domain-containing protein</fullName>
    </recommendedName>
</protein>
<dbReference type="GO" id="GO:0017171">
    <property type="term" value="F:serine hydrolase activity"/>
    <property type="evidence" value="ECO:0007669"/>
    <property type="project" value="TreeGrafter"/>
</dbReference>
<organism evidence="6 7">
    <name type="scientific">Leptosia nina</name>
    <dbReference type="NCBI Taxonomy" id="320188"/>
    <lineage>
        <taxon>Eukaryota</taxon>
        <taxon>Metazoa</taxon>
        <taxon>Ecdysozoa</taxon>
        <taxon>Arthropoda</taxon>
        <taxon>Hexapoda</taxon>
        <taxon>Insecta</taxon>
        <taxon>Pterygota</taxon>
        <taxon>Neoptera</taxon>
        <taxon>Endopterygota</taxon>
        <taxon>Lepidoptera</taxon>
        <taxon>Glossata</taxon>
        <taxon>Ditrysia</taxon>
        <taxon>Papilionoidea</taxon>
        <taxon>Pieridae</taxon>
        <taxon>Pierinae</taxon>
        <taxon>Leptosia</taxon>
    </lineage>
</organism>
<dbReference type="InterPro" id="IPR029058">
    <property type="entry name" value="AB_hydrolase_fold"/>
</dbReference>
<evidence type="ECO:0000256" key="2">
    <source>
        <dbReference type="ARBA" id="ARBA00010701"/>
    </source>
</evidence>
<dbReference type="CDD" id="cd00707">
    <property type="entry name" value="Pancreat_lipase_like"/>
    <property type="match status" value="1"/>
</dbReference>
<dbReference type="GO" id="GO:0016298">
    <property type="term" value="F:lipase activity"/>
    <property type="evidence" value="ECO:0007669"/>
    <property type="project" value="InterPro"/>
</dbReference>
<dbReference type="PANTHER" id="PTHR11610:SF173">
    <property type="entry name" value="LIPASE DOMAIN-CONTAINING PROTEIN-RELATED"/>
    <property type="match status" value="1"/>
</dbReference>
<accession>A0AAV1J5B2</accession>
<dbReference type="PANTHER" id="PTHR11610">
    <property type="entry name" value="LIPASE"/>
    <property type="match status" value="1"/>
</dbReference>
<evidence type="ECO:0000313" key="6">
    <source>
        <dbReference type="EMBL" id="CAK1544561.1"/>
    </source>
</evidence>
<name>A0AAV1J5B2_9NEOP</name>
<keyword evidence="7" id="KW-1185">Reference proteome</keyword>
<dbReference type="EMBL" id="CAVLEF010000005">
    <property type="protein sequence ID" value="CAK1544561.1"/>
    <property type="molecule type" value="Genomic_DNA"/>
</dbReference>
<comment type="subcellular location">
    <subcellularLocation>
        <location evidence="1">Secreted</location>
    </subcellularLocation>
</comment>
<dbReference type="Pfam" id="PF00151">
    <property type="entry name" value="Lipase"/>
    <property type="match status" value="1"/>
</dbReference>
<gene>
    <name evidence="6" type="ORF">LNINA_LOCUS4294</name>
</gene>
<feature type="domain" description="Lipase" evidence="5">
    <location>
        <begin position="14"/>
        <end position="253"/>
    </location>
</feature>